<protein>
    <submittedName>
        <fullName evidence="1">Conserved uncharacterized protein</fullName>
    </submittedName>
</protein>
<organism evidence="1 2">
    <name type="scientific">Stigmatella aurantiaca (strain DW4/3-1)</name>
    <dbReference type="NCBI Taxonomy" id="378806"/>
    <lineage>
        <taxon>Bacteria</taxon>
        <taxon>Pseudomonadati</taxon>
        <taxon>Myxococcota</taxon>
        <taxon>Myxococcia</taxon>
        <taxon>Myxococcales</taxon>
        <taxon>Cystobacterineae</taxon>
        <taxon>Archangiaceae</taxon>
        <taxon>Stigmatella</taxon>
    </lineage>
</organism>
<dbReference type="SUPFAM" id="SSF63829">
    <property type="entry name" value="Calcium-dependent phosphotriesterase"/>
    <property type="match status" value="1"/>
</dbReference>
<proteinExistence type="predicted"/>
<accession>E3FW56</accession>
<dbReference type="PANTHER" id="PTHR35580:SF1">
    <property type="entry name" value="PHYTASE-LIKE DOMAIN-CONTAINING PROTEIN"/>
    <property type="match status" value="1"/>
</dbReference>
<dbReference type="AlphaFoldDB" id="E3FW56"/>
<keyword evidence="2" id="KW-1185">Reference proteome</keyword>
<dbReference type="KEGG" id="sur:STAUR_7021"/>
<dbReference type="eggNOG" id="COG1520">
    <property type="taxonomic scope" value="Bacteria"/>
</dbReference>
<dbReference type="STRING" id="378806.STAUR_7021"/>
<reference evidence="1 2" key="1">
    <citation type="journal article" date="2011" name="Mol. Biol. Evol.">
        <title>Comparative genomic analysis of fruiting body formation in Myxococcales.</title>
        <authorList>
            <person name="Huntley S."/>
            <person name="Hamann N."/>
            <person name="Wegener-Feldbrugge S."/>
            <person name="Treuner-Lange A."/>
            <person name="Kube M."/>
            <person name="Reinhardt R."/>
            <person name="Klages S."/>
            <person name="Muller R."/>
            <person name="Ronning C.M."/>
            <person name="Nierman W.C."/>
            <person name="Sogaard-Andersen L."/>
        </authorList>
    </citation>
    <scope>NUCLEOTIDE SEQUENCE [LARGE SCALE GENOMIC DNA]</scope>
    <source>
        <strain evidence="1 2">DW4/3-1</strain>
    </source>
</reference>
<evidence type="ECO:0000313" key="1">
    <source>
        <dbReference type="EMBL" id="ADO74777.1"/>
    </source>
</evidence>
<gene>
    <name evidence="1" type="ordered locus">STAUR_7021</name>
</gene>
<dbReference type="HOGENOM" id="CLU_582301_0_0_7"/>
<name>E3FW56_STIAD</name>
<dbReference type="PANTHER" id="PTHR35580">
    <property type="entry name" value="CELL SURFACE GLYCOPROTEIN (S-LAYER PROTEIN)-LIKE PROTEIN"/>
    <property type="match status" value="1"/>
</dbReference>
<dbReference type="InterPro" id="IPR052918">
    <property type="entry name" value="Motility_Chemotaxis_Reg"/>
</dbReference>
<dbReference type="EMBL" id="CP002271">
    <property type="protein sequence ID" value="ADO74777.1"/>
    <property type="molecule type" value="Genomic_DNA"/>
</dbReference>
<sequence length="506" mass="53158">MVGAPLVRTLVCGGAARFLGKGKGKDMRREVGAWQALSLLLAAGVAACGGGAGDAPESGGRVPRVQEASGRASWIGPLRWAHPLTGPDDNTGNIVSDRDGGFLAMVNFTGSIDLGEGPLLAPGGPASAAMALARYDVHGHLKWAKVFGAQPGTVGTAFGIRHTVDRQRDIILFLEVGGVDFGSGELPFGEYLMKLDSKGRLRWAHRIDTSKGFPGVSRIVTDRDNNISLGGVLSGTVDFGRGPVSSRQLPEGGQTSSAFLSKFSPTGANLWTFVDAEHQSQGFGAAVDTEGNLLLCGTVFTGIQTEPFVLMLSPEGDMRWVRRLEGALGFAFGVATHGNRVVIVGTFAETFTFAGRAHTAVPNGGIEQDAFVAAFTRQGEERWAWNFGFSVEDVAMDEKDGVVISGSYEAGSGDLGVLGPLPGNPETLANVYVAKFDRVHGEPLWSRGFSASGPDTGSPGLENASIAVTKEGQSFVLGQFTSTLTVGSEAWEAEGRSDLFLFGFDR</sequence>
<dbReference type="Proteomes" id="UP000001351">
    <property type="component" value="Chromosome"/>
</dbReference>
<evidence type="ECO:0000313" key="2">
    <source>
        <dbReference type="Proteomes" id="UP000001351"/>
    </source>
</evidence>